<dbReference type="SUPFAM" id="SSF110849">
    <property type="entry name" value="ParB/Sulfiredoxin"/>
    <property type="match status" value="1"/>
</dbReference>
<dbReference type="InterPro" id="IPR036052">
    <property type="entry name" value="TrpB-like_PALP_sf"/>
</dbReference>
<evidence type="ECO:0000313" key="6">
    <source>
        <dbReference type="Proteomes" id="UP000327000"/>
    </source>
</evidence>
<proteinExistence type="predicted"/>
<evidence type="ECO:0000256" key="2">
    <source>
        <dbReference type="ARBA" id="ARBA00022898"/>
    </source>
</evidence>
<evidence type="ECO:0000313" key="5">
    <source>
        <dbReference type="EMBL" id="KAB7850135.1"/>
    </source>
</evidence>
<dbReference type="EMBL" id="VOKX01000009">
    <property type="protein sequence ID" value="KAB7850135.1"/>
    <property type="molecule type" value="Genomic_DNA"/>
</dbReference>
<dbReference type="Gene3D" id="3.90.1530.10">
    <property type="entry name" value="Conserved hypothetical protein from pyrococcus furiosus pfu- 392566-001, ParB domain"/>
    <property type="match status" value="1"/>
</dbReference>
<comment type="cofactor">
    <cofactor evidence="1">
        <name>pyridoxal 5'-phosphate</name>
        <dbReference type="ChEBI" id="CHEBI:597326"/>
    </cofactor>
</comment>
<dbReference type="InterPro" id="IPR003115">
    <property type="entry name" value="ParB_N"/>
</dbReference>
<dbReference type="Proteomes" id="UP000327000">
    <property type="component" value="Unassembled WGS sequence"/>
</dbReference>
<dbReference type="AlphaFoldDB" id="A0A5N5WEG8"/>
<dbReference type="InterPro" id="IPR029063">
    <property type="entry name" value="SAM-dependent_MTases_sf"/>
</dbReference>
<dbReference type="SUPFAM" id="SSF53335">
    <property type="entry name" value="S-adenosyl-L-methionine-dependent methyltransferases"/>
    <property type="match status" value="2"/>
</dbReference>
<protein>
    <submittedName>
        <fullName evidence="5">Pyridoxal-phosphate dependent enzyme</fullName>
    </submittedName>
</protein>
<sequence length="815" mass="87489">MGRNGTDEPRIDEGLAGTRYLHTDQIPLDQLTPYPGNAKRGDVEAIRASLRKNGQYRSLVVRHIENGPLIVLAGNHTMRALAAEGAEEARCEIVECDDATARRINLADNKLAELGDYDDRALLDLLDGLGKDYEGTGYSDEDLTRLLAPPASESALDAAAPDLAASGPSLADRFLVPPFDVLDARQGWWQERKRQWLSLGIRSEEGRERDDGKGGRALTFEGWARRDPEYYKKKSAIEQRTGRGLTAAEFEAEYYSPPNNALAGGTSVFDPVLCELAYRWFSAPGATVVDPFAGGSVRGLIAAFLGRPYIGNDLSQQQVEANRAQVEDLSCRGLFNASPPPPPASEKRQSYDSTDLTPVEEHGGHLVKRDDLFTVDGSAGGKVRSCLALASAPGVVGLVTAGSRQSPQVNIVATVARRLGLPCRVHVPKAKGPLTPELEAARAAGADIVEHTPGHNTVIIARAREDASARGWTEIPFGMECATAVEATAAQVANVPRDVQRIVIPVGSGMSLAGVLRGLRDHGLDHIPIVGVSVGANPEKRLDTYAPGWRSAVSLVHSELDYHQHASKTSLGNLALDPVYEAKCLPFLSPGDLLWVVGRRGSLPPHDASIATPIPKWSVGDSVQWVKDLPPESADLIFTCPPYYDLEPYSSDPRDLSSMDYDAFDEVYAQIISGAARALRNNRFAVFVTGDARDTKGELHDLRGATIRAATGSGLIYASGAVLLTPLGSVPKVAARTFSGTRTLSRVHQDILIFCKGNRSEAARACGDVDIHLPDHLASEFTKSVEALASTPEPPPSSSRQPLSPGGTSWDSPES</sequence>
<feature type="domain" description="ParB-like N-terminal" evidence="4">
    <location>
        <begin position="24"/>
        <end position="110"/>
    </location>
</feature>
<accession>A0A5N5WEG8</accession>
<evidence type="ECO:0000256" key="1">
    <source>
        <dbReference type="ARBA" id="ARBA00001933"/>
    </source>
</evidence>
<gene>
    <name evidence="5" type="ORF">FRZ00_05910</name>
</gene>
<feature type="region of interest" description="Disordered" evidence="3">
    <location>
        <begin position="333"/>
        <end position="363"/>
    </location>
</feature>
<dbReference type="Gene3D" id="3.40.50.1100">
    <property type="match status" value="2"/>
</dbReference>
<organism evidence="5 6">
    <name type="scientific">Streptomyces mobaraensis</name>
    <name type="common">Streptoverticillium mobaraense</name>
    <dbReference type="NCBI Taxonomy" id="35621"/>
    <lineage>
        <taxon>Bacteria</taxon>
        <taxon>Bacillati</taxon>
        <taxon>Actinomycetota</taxon>
        <taxon>Actinomycetes</taxon>
        <taxon>Kitasatosporales</taxon>
        <taxon>Streptomycetaceae</taxon>
        <taxon>Streptomyces</taxon>
    </lineage>
</organism>
<comment type="caution">
    <text evidence="5">The sequence shown here is derived from an EMBL/GenBank/DDBJ whole genome shotgun (WGS) entry which is preliminary data.</text>
</comment>
<dbReference type="Pfam" id="PF00291">
    <property type="entry name" value="PALP"/>
    <property type="match status" value="1"/>
</dbReference>
<dbReference type="Pfam" id="PF02195">
    <property type="entry name" value="ParB_N"/>
    <property type="match status" value="1"/>
</dbReference>
<evidence type="ECO:0000259" key="4">
    <source>
        <dbReference type="SMART" id="SM00470"/>
    </source>
</evidence>
<dbReference type="SMART" id="SM00470">
    <property type="entry name" value="ParB"/>
    <property type="match status" value="1"/>
</dbReference>
<evidence type="ECO:0000256" key="3">
    <source>
        <dbReference type="SAM" id="MobiDB-lite"/>
    </source>
</evidence>
<dbReference type="GO" id="GO:1901605">
    <property type="term" value="P:alpha-amino acid metabolic process"/>
    <property type="evidence" value="ECO:0007669"/>
    <property type="project" value="UniProtKB-ARBA"/>
</dbReference>
<dbReference type="OrthoDB" id="4323932at2"/>
<dbReference type="RefSeq" id="WP_152262674.1">
    <property type="nucleotide sequence ID" value="NZ_VOKX01000009.1"/>
</dbReference>
<keyword evidence="2" id="KW-0663">Pyridoxal phosphate</keyword>
<feature type="compositionally biased region" description="Polar residues" evidence="3">
    <location>
        <begin position="806"/>
        <end position="815"/>
    </location>
</feature>
<dbReference type="InterPro" id="IPR036086">
    <property type="entry name" value="ParB/Sulfiredoxin_sf"/>
</dbReference>
<name>A0A5N5WEG8_STRMB</name>
<keyword evidence="6" id="KW-1185">Reference proteome</keyword>
<dbReference type="Gene3D" id="3.40.50.150">
    <property type="entry name" value="Vaccinia Virus protein VP39"/>
    <property type="match status" value="2"/>
</dbReference>
<feature type="region of interest" description="Disordered" evidence="3">
    <location>
        <begin position="784"/>
        <end position="815"/>
    </location>
</feature>
<reference evidence="5 6" key="1">
    <citation type="journal article" date="2019" name="Microb. Cell Fact.">
        <title>Exploring novel herbicidin analogues by transcriptional regulator overexpression and MS/MS molecular networking.</title>
        <authorList>
            <person name="Shi Y."/>
            <person name="Gu R."/>
            <person name="Li Y."/>
            <person name="Wang X."/>
            <person name="Ren W."/>
            <person name="Li X."/>
            <person name="Wang L."/>
            <person name="Xie Y."/>
            <person name="Hong B."/>
        </authorList>
    </citation>
    <scope>NUCLEOTIDE SEQUENCE [LARGE SCALE GENOMIC DNA]</scope>
    <source>
        <strain evidence="5 6">US-43</strain>
    </source>
</reference>
<dbReference type="InterPro" id="IPR001926">
    <property type="entry name" value="TrpB-like_PALP"/>
</dbReference>
<dbReference type="SUPFAM" id="SSF53686">
    <property type="entry name" value="Tryptophan synthase beta subunit-like PLP-dependent enzymes"/>
    <property type="match status" value="1"/>
</dbReference>